<evidence type="ECO:0000256" key="1">
    <source>
        <dbReference type="SAM" id="Coils"/>
    </source>
</evidence>
<dbReference type="EMBL" id="DSYZ01000152">
    <property type="protein sequence ID" value="HGT83681.1"/>
    <property type="molecule type" value="Genomic_DNA"/>
</dbReference>
<dbReference type="Gene3D" id="1.25.40.10">
    <property type="entry name" value="Tetratricopeptide repeat domain"/>
    <property type="match status" value="1"/>
</dbReference>
<organism evidence="2">
    <name type="scientific">Archaeoglobus fulgidus</name>
    <dbReference type="NCBI Taxonomy" id="2234"/>
    <lineage>
        <taxon>Archaea</taxon>
        <taxon>Methanobacteriati</taxon>
        <taxon>Methanobacteriota</taxon>
        <taxon>Archaeoglobi</taxon>
        <taxon>Archaeoglobales</taxon>
        <taxon>Archaeoglobaceae</taxon>
        <taxon>Archaeoglobus</taxon>
    </lineage>
</organism>
<proteinExistence type="predicted"/>
<name>A0A7J3M470_ARCFL</name>
<sequence length="237" mass="27627">MLEDTLRSIVRKKVIEILEAKLGREIAEEIEKKLSYEERGRILKEYEKNKKLSEETYNYVLSKYYYRDLTSVLFGISSEIRVYPEITGSMIGSGKFGVVGLRKHIRELGYSDDKFEEVLQAIYVEIEKLARSPKYLELFAVASLEIGNFYLEQDCGKAEEYLSKAYELRSNIHDVQKLKKLLEGFLRLSSFYCRVKKMEKAKIMYERANNLVKELGNKLDASTSKLLREVNEKLGEL</sequence>
<comment type="caution">
    <text evidence="2">The sequence shown here is derived from an EMBL/GenBank/DDBJ whole genome shotgun (WGS) entry which is preliminary data.</text>
</comment>
<dbReference type="AlphaFoldDB" id="A0A7J3M470"/>
<keyword evidence="1" id="KW-0175">Coiled coil</keyword>
<dbReference type="InterPro" id="IPR011990">
    <property type="entry name" value="TPR-like_helical_dom_sf"/>
</dbReference>
<gene>
    <name evidence="2" type="ORF">ENT52_08170</name>
</gene>
<evidence type="ECO:0000313" key="2">
    <source>
        <dbReference type="EMBL" id="HGT83681.1"/>
    </source>
</evidence>
<feature type="coiled-coil region" evidence="1">
    <location>
        <begin position="198"/>
        <end position="225"/>
    </location>
</feature>
<reference evidence="2" key="1">
    <citation type="journal article" date="2020" name="mSystems">
        <title>Genome- and Community-Level Interaction Insights into Carbon Utilization and Element Cycling Functions of Hydrothermarchaeota in Hydrothermal Sediment.</title>
        <authorList>
            <person name="Zhou Z."/>
            <person name="Liu Y."/>
            <person name="Xu W."/>
            <person name="Pan J."/>
            <person name="Luo Z.H."/>
            <person name="Li M."/>
        </authorList>
    </citation>
    <scope>NUCLEOTIDE SEQUENCE [LARGE SCALE GENOMIC DNA]</scope>
    <source>
        <strain evidence="2">SpSt-587</strain>
    </source>
</reference>
<accession>A0A7J3M470</accession>
<protein>
    <recommendedName>
        <fullName evidence="3">Tetratricopeptide repeat protein</fullName>
    </recommendedName>
</protein>
<evidence type="ECO:0008006" key="3">
    <source>
        <dbReference type="Google" id="ProtNLM"/>
    </source>
</evidence>